<feature type="non-terminal residue" evidence="10">
    <location>
        <position position="1"/>
    </location>
</feature>
<dbReference type="Pfam" id="PF01391">
    <property type="entry name" value="Collagen"/>
    <property type="match status" value="1"/>
</dbReference>
<dbReference type="OrthoDB" id="430340at2759"/>
<dbReference type="Proteomes" id="UP000749559">
    <property type="component" value="Unassembled WGS sequence"/>
</dbReference>
<dbReference type="SMART" id="SM00181">
    <property type="entry name" value="EGF"/>
    <property type="match status" value="1"/>
</dbReference>
<dbReference type="Gene3D" id="2.10.25.10">
    <property type="entry name" value="Laminin"/>
    <property type="match status" value="1"/>
</dbReference>
<dbReference type="InterPro" id="IPR008160">
    <property type="entry name" value="Collagen"/>
</dbReference>
<dbReference type="EMBL" id="CAIIXF020000007">
    <property type="protein sequence ID" value="CAH1790488.1"/>
    <property type="molecule type" value="Genomic_DNA"/>
</dbReference>
<evidence type="ECO:0000313" key="10">
    <source>
        <dbReference type="EMBL" id="CAH1790488.1"/>
    </source>
</evidence>
<dbReference type="PROSITE" id="PS00010">
    <property type="entry name" value="ASX_HYDROXYL"/>
    <property type="match status" value="1"/>
</dbReference>
<dbReference type="InterPro" id="IPR001881">
    <property type="entry name" value="EGF-like_Ca-bd_dom"/>
</dbReference>
<feature type="region of interest" description="Disordered" evidence="8">
    <location>
        <begin position="267"/>
        <end position="361"/>
    </location>
</feature>
<reference evidence="10" key="1">
    <citation type="submission" date="2022-03" db="EMBL/GenBank/DDBJ databases">
        <authorList>
            <person name="Martin C."/>
        </authorList>
    </citation>
    <scope>NUCLEOTIDE SEQUENCE</scope>
</reference>
<keyword evidence="5" id="KW-0325">Glycoprotein</keyword>
<gene>
    <name evidence="10" type="ORF">OFUS_LOCUS15687</name>
</gene>
<feature type="compositionally biased region" description="Low complexity" evidence="8">
    <location>
        <begin position="276"/>
        <end position="330"/>
    </location>
</feature>
<feature type="transmembrane region" description="Helical" evidence="9">
    <location>
        <begin position="80"/>
        <end position="104"/>
    </location>
</feature>
<keyword evidence="1 6" id="KW-0245">EGF-like domain</keyword>
<dbReference type="GO" id="GO:0005509">
    <property type="term" value="F:calcium ion binding"/>
    <property type="evidence" value="ECO:0007669"/>
    <property type="project" value="InterPro"/>
</dbReference>
<comment type="caution">
    <text evidence="6">Lacks conserved residue(s) required for the propagation of feature annotation.</text>
</comment>
<dbReference type="PANTHER" id="PTHR24637:SF422">
    <property type="entry name" value="COLLAGEN IV NC1 DOMAIN-CONTAINING PROTEIN"/>
    <property type="match status" value="1"/>
</dbReference>
<keyword evidence="9" id="KW-1133">Transmembrane helix</keyword>
<evidence type="ECO:0000256" key="2">
    <source>
        <dbReference type="ARBA" id="ARBA00022729"/>
    </source>
</evidence>
<protein>
    <submittedName>
        <fullName evidence="10">Uncharacterized protein</fullName>
    </submittedName>
</protein>
<keyword evidence="9" id="KW-0472">Membrane</keyword>
<keyword evidence="4 6" id="KW-1015">Disulfide bond</keyword>
<dbReference type="AlphaFoldDB" id="A0A8J1UXP2"/>
<dbReference type="PRINTS" id="PR00010">
    <property type="entry name" value="EGFBLOOD"/>
</dbReference>
<evidence type="ECO:0000256" key="4">
    <source>
        <dbReference type="ARBA" id="ARBA00023157"/>
    </source>
</evidence>
<dbReference type="PROSITE" id="PS00022">
    <property type="entry name" value="EGF_1"/>
    <property type="match status" value="1"/>
</dbReference>
<keyword evidence="7" id="KW-0175">Coiled coil</keyword>
<evidence type="ECO:0000256" key="1">
    <source>
        <dbReference type="ARBA" id="ARBA00022536"/>
    </source>
</evidence>
<accession>A0A8J1UXP2</accession>
<keyword evidence="3" id="KW-0677">Repeat</keyword>
<comment type="caution">
    <text evidence="10">The sequence shown here is derived from an EMBL/GenBank/DDBJ whole genome shotgun (WGS) entry which is preliminary data.</text>
</comment>
<dbReference type="InterPro" id="IPR018097">
    <property type="entry name" value="EGF_Ca-bd_CS"/>
</dbReference>
<dbReference type="PROSITE" id="PS01186">
    <property type="entry name" value="EGF_2"/>
    <property type="match status" value="1"/>
</dbReference>
<sequence length="361" mass="37909">MSINPNTPLPSTPNTDDYTEINLEEVRPNQNAIETEASDINMDVYATLGESKPEEIYNPAYEKLTIQQNDHEKSFFKWKIIIVCVVIVLMALCVVIGLVVGGVFQGETEEHIATIEKELSDLTENINLWKADIKETLKVLDIDECSSNPCQNGGSCVDRFDGYHCTCAPGYWGANCDIGGTKEDITSISMEVSILSAIIREQSNVTENIMIWKAGVMDTLKKLGETKEDIANFRKEVSTLGTELSSLKENITLWKADIIDTLKILGSNDQNGPEESTGATGSKGPTGSTGSTGSTVPNGPTGATGPSGPTGPTGATGQTGLTGQPGATGPSGYKGQTGATGPTGSPGSTGATGPIGPTGLT</sequence>
<feature type="compositionally biased region" description="Low complexity" evidence="8">
    <location>
        <begin position="337"/>
        <end position="361"/>
    </location>
</feature>
<dbReference type="Pfam" id="PF00008">
    <property type="entry name" value="EGF"/>
    <property type="match status" value="1"/>
</dbReference>
<dbReference type="PROSITE" id="PS01187">
    <property type="entry name" value="EGF_CA"/>
    <property type="match status" value="1"/>
</dbReference>
<name>A0A8J1UXP2_OWEFU</name>
<keyword evidence="11" id="KW-1185">Reference proteome</keyword>
<evidence type="ECO:0000256" key="6">
    <source>
        <dbReference type="PROSITE-ProRule" id="PRU00076"/>
    </source>
</evidence>
<dbReference type="PANTHER" id="PTHR24637">
    <property type="entry name" value="COLLAGEN"/>
    <property type="match status" value="1"/>
</dbReference>
<evidence type="ECO:0000256" key="9">
    <source>
        <dbReference type="SAM" id="Phobius"/>
    </source>
</evidence>
<proteinExistence type="predicted"/>
<dbReference type="InterPro" id="IPR000742">
    <property type="entry name" value="EGF"/>
</dbReference>
<dbReference type="PROSITE" id="PS50026">
    <property type="entry name" value="EGF_3"/>
    <property type="match status" value="1"/>
</dbReference>
<feature type="disulfide bond" evidence="6">
    <location>
        <begin position="167"/>
        <end position="176"/>
    </location>
</feature>
<dbReference type="FunFam" id="2.10.25.10:FF:000434">
    <property type="entry name" value="Predicted protein"/>
    <property type="match status" value="1"/>
</dbReference>
<dbReference type="CDD" id="cd00054">
    <property type="entry name" value="EGF_CA"/>
    <property type="match status" value="1"/>
</dbReference>
<dbReference type="SUPFAM" id="SSF57196">
    <property type="entry name" value="EGF/Laminin"/>
    <property type="match status" value="1"/>
</dbReference>
<dbReference type="SMART" id="SM00179">
    <property type="entry name" value="EGF_CA"/>
    <property type="match status" value="1"/>
</dbReference>
<keyword evidence="2" id="KW-0732">Signal</keyword>
<evidence type="ECO:0000256" key="5">
    <source>
        <dbReference type="ARBA" id="ARBA00023180"/>
    </source>
</evidence>
<keyword evidence="9" id="KW-0812">Transmembrane</keyword>
<dbReference type="InterPro" id="IPR000152">
    <property type="entry name" value="EGF-type_Asp/Asn_hydroxyl_site"/>
</dbReference>
<evidence type="ECO:0000313" key="11">
    <source>
        <dbReference type="Proteomes" id="UP000749559"/>
    </source>
</evidence>
<evidence type="ECO:0000256" key="3">
    <source>
        <dbReference type="ARBA" id="ARBA00022737"/>
    </source>
</evidence>
<evidence type="ECO:0000256" key="7">
    <source>
        <dbReference type="SAM" id="Coils"/>
    </source>
</evidence>
<evidence type="ECO:0000256" key="8">
    <source>
        <dbReference type="SAM" id="MobiDB-lite"/>
    </source>
</evidence>
<organism evidence="10 11">
    <name type="scientific">Owenia fusiformis</name>
    <name type="common">Polychaete worm</name>
    <dbReference type="NCBI Taxonomy" id="6347"/>
    <lineage>
        <taxon>Eukaryota</taxon>
        <taxon>Metazoa</taxon>
        <taxon>Spiralia</taxon>
        <taxon>Lophotrochozoa</taxon>
        <taxon>Annelida</taxon>
        <taxon>Polychaeta</taxon>
        <taxon>Sedentaria</taxon>
        <taxon>Canalipalpata</taxon>
        <taxon>Sabellida</taxon>
        <taxon>Oweniida</taxon>
        <taxon>Oweniidae</taxon>
        <taxon>Owenia</taxon>
    </lineage>
</organism>
<feature type="coiled-coil region" evidence="7">
    <location>
        <begin position="105"/>
        <end position="132"/>
    </location>
</feature>